<evidence type="ECO:0000256" key="1">
    <source>
        <dbReference type="SAM" id="SignalP"/>
    </source>
</evidence>
<dbReference type="Proteomes" id="UP000789508">
    <property type="component" value="Unassembled WGS sequence"/>
</dbReference>
<keyword evidence="1" id="KW-0732">Signal</keyword>
<organism evidence="2 3">
    <name type="scientific">Ambispora leptoticha</name>
    <dbReference type="NCBI Taxonomy" id="144679"/>
    <lineage>
        <taxon>Eukaryota</taxon>
        <taxon>Fungi</taxon>
        <taxon>Fungi incertae sedis</taxon>
        <taxon>Mucoromycota</taxon>
        <taxon>Glomeromycotina</taxon>
        <taxon>Glomeromycetes</taxon>
        <taxon>Archaeosporales</taxon>
        <taxon>Ambisporaceae</taxon>
        <taxon>Ambispora</taxon>
    </lineage>
</organism>
<dbReference type="OrthoDB" id="2402034at2759"/>
<feature type="chain" id="PRO_5040483507" evidence="1">
    <location>
        <begin position="25"/>
        <end position="174"/>
    </location>
</feature>
<keyword evidence="3" id="KW-1185">Reference proteome</keyword>
<evidence type="ECO:0000313" key="2">
    <source>
        <dbReference type="EMBL" id="CAG8599056.1"/>
    </source>
</evidence>
<reference evidence="2" key="1">
    <citation type="submission" date="2021-06" db="EMBL/GenBank/DDBJ databases">
        <authorList>
            <person name="Kallberg Y."/>
            <person name="Tangrot J."/>
            <person name="Rosling A."/>
        </authorList>
    </citation>
    <scope>NUCLEOTIDE SEQUENCE</scope>
    <source>
        <strain evidence="2">FL130A</strain>
    </source>
</reference>
<dbReference type="AlphaFoldDB" id="A0A9N9CGC1"/>
<name>A0A9N9CGC1_9GLOM</name>
<sequence length="174" mass="20188">MNKHLITFFLSYLTVFSVIPIIYARPSANIAAFTQTKPVHARVKFNHKKLNGSFELFDNQLDSGTQVTGFWKTWKRNSYEYAFFSYIHTDCSSVEEDTIFETDVTDAFTAQNSDENEVSHRFIKRTDVSWLYGKHIESVVVAYETRISNSGTIRYQKITCAPVMHEEPKLYDSE</sequence>
<feature type="non-terminal residue" evidence="2">
    <location>
        <position position="174"/>
    </location>
</feature>
<protein>
    <submittedName>
        <fullName evidence="2">83_t:CDS:1</fullName>
    </submittedName>
</protein>
<proteinExistence type="predicted"/>
<dbReference type="EMBL" id="CAJVPS010004088">
    <property type="protein sequence ID" value="CAG8599056.1"/>
    <property type="molecule type" value="Genomic_DNA"/>
</dbReference>
<evidence type="ECO:0000313" key="3">
    <source>
        <dbReference type="Proteomes" id="UP000789508"/>
    </source>
</evidence>
<gene>
    <name evidence="2" type="ORF">ALEPTO_LOCUS8057</name>
</gene>
<comment type="caution">
    <text evidence="2">The sequence shown here is derived from an EMBL/GenBank/DDBJ whole genome shotgun (WGS) entry which is preliminary data.</text>
</comment>
<feature type="signal peptide" evidence="1">
    <location>
        <begin position="1"/>
        <end position="24"/>
    </location>
</feature>
<accession>A0A9N9CGC1</accession>